<organism evidence="1 2">
    <name type="scientific">Thiothrix lacustris</name>
    <dbReference type="NCBI Taxonomy" id="525917"/>
    <lineage>
        <taxon>Bacteria</taxon>
        <taxon>Pseudomonadati</taxon>
        <taxon>Pseudomonadota</taxon>
        <taxon>Gammaproteobacteria</taxon>
        <taxon>Thiotrichales</taxon>
        <taxon>Thiotrichaceae</taxon>
        <taxon>Thiothrix</taxon>
    </lineage>
</organism>
<gene>
    <name evidence="1" type="ORF">BWK73_10985</name>
</gene>
<reference evidence="1 2" key="1">
    <citation type="submission" date="2017-01" db="EMBL/GenBank/DDBJ databases">
        <title>Novel large sulfur bacteria in the metagenomes of groundwater-fed chemosynthetic microbial mats in the Lake Huron basin.</title>
        <authorList>
            <person name="Sharrar A.M."/>
            <person name="Flood B.E."/>
            <person name="Bailey J.V."/>
            <person name="Jones D.S."/>
            <person name="Biddanda B."/>
            <person name="Ruberg S.A."/>
            <person name="Marcus D.N."/>
            <person name="Dick G.J."/>
        </authorList>
    </citation>
    <scope>NUCLEOTIDE SEQUENCE [LARGE SCALE GENOMIC DNA]</scope>
    <source>
        <strain evidence="1">A8</strain>
    </source>
</reference>
<name>A0A1Y1QU67_9GAMM</name>
<comment type="caution">
    <text evidence="1">The sequence shown here is derived from an EMBL/GenBank/DDBJ whole genome shotgun (WGS) entry which is preliminary data.</text>
</comment>
<dbReference type="eggNOG" id="ENOG50338ZS">
    <property type="taxonomic scope" value="Bacteria"/>
</dbReference>
<protein>
    <recommendedName>
        <fullName evidence="3">WGR domain-containing protein</fullName>
    </recommendedName>
</protein>
<dbReference type="AlphaFoldDB" id="A0A1Y1QU67"/>
<dbReference type="SUPFAM" id="SSF142921">
    <property type="entry name" value="WGR domain-like"/>
    <property type="match status" value="1"/>
</dbReference>
<dbReference type="Proteomes" id="UP000192491">
    <property type="component" value="Unassembled WGS sequence"/>
</dbReference>
<evidence type="ECO:0000313" key="1">
    <source>
        <dbReference type="EMBL" id="OQX13902.1"/>
    </source>
</evidence>
<accession>A0A1Y1QU67</accession>
<sequence length="84" mass="9580">MYTSRLWVHPEKRRYYRASVYKDLLGHWVMVRDWGSLDTKLGGTKTELLAGFGQGKAQLEAVGKRRANHRYQLVEADGIGLGIC</sequence>
<dbReference type="EMBL" id="MTEJ01000038">
    <property type="protein sequence ID" value="OQX13902.1"/>
    <property type="molecule type" value="Genomic_DNA"/>
</dbReference>
<evidence type="ECO:0008006" key="3">
    <source>
        <dbReference type="Google" id="ProtNLM"/>
    </source>
</evidence>
<dbReference type="STRING" id="1123401.GCA_000621325_02638"/>
<evidence type="ECO:0000313" key="2">
    <source>
        <dbReference type="Proteomes" id="UP000192491"/>
    </source>
</evidence>
<proteinExistence type="predicted"/>
<dbReference type="InterPro" id="IPR036930">
    <property type="entry name" value="WGR_dom_sf"/>
</dbReference>